<dbReference type="EMBL" id="VGLS01000806">
    <property type="protein sequence ID" value="MBM3226152.1"/>
    <property type="molecule type" value="Genomic_DNA"/>
</dbReference>
<organism evidence="1 2">
    <name type="scientific">Tectimicrobiota bacterium</name>
    <dbReference type="NCBI Taxonomy" id="2528274"/>
    <lineage>
        <taxon>Bacteria</taxon>
        <taxon>Pseudomonadati</taxon>
        <taxon>Nitrospinota/Tectimicrobiota group</taxon>
        <taxon>Candidatus Tectimicrobiota</taxon>
    </lineage>
</organism>
<comment type="caution">
    <text evidence="1">The sequence shown here is derived from an EMBL/GenBank/DDBJ whole genome shotgun (WGS) entry which is preliminary data.</text>
</comment>
<gene>
    <name evidence="1" type="ORF">FJZ47_20485</name>
</gene>
<reference evidence="1" key="1">
    <citation type="submission" date="2019-03" db="EMBL/GenBank/DDBJ databases">
        <title>Lake Tanganyika Metagenome-Assembled Genomes (MAGs).</title>
        <authorList>
            <person name="Tran P."/>
        </authorList>
    </citation>
    <scope>NUCLEOTIDE SEQUENCE</scope>
    <source>
        <strain evidence="1">K_DeepCast_65m_m2_066</strain>
    </source>
</reference>
<evidence type="ECO:0000313" key="2">
    <source>
        <dbReference type="Proteomes" id="UP000712673"/>
    </source>
</evidence>
<accession>A0A938B2I9</accession>
<sequence>MATVTDVCRNMVEGVHGGLASAVVDITTGMLLGTYHLVPHFTPAYLDAVAAAAVEMFRGRTVKRVEELLSRQRGTPVQDSFEEIFIASTGVFHFMKLLREKQVIVVLVTRKDASQGMGWSVLRNVLPEMAASLP</sequence>
<proteinExistence type="predicted"/>
<name>A0A938B2I9_UNCTE</name>
<dbReference type="AlphaFoldDB" id="A0A938B2I9"/>
<protein>
    <submittedName>
        <fullName evidence="1">Uncharacterized protein</fullName>
    </submittedName>
</protein>
<dbReference type="Proteomes" id="UP000712673">
    <property type="component" value="Unassembled WGS sequence"/>
</dbReference>
<evidence type="ECO:0000313" key="1">
    <source>
        <dbReference type="EMBL" id="MBM3226152.1"/>
    </source>
</evidence>